<sequence length="44" mass="5022">MKNAMCFVSRNRQNRPPIGGQLPLFLLLLNRSFSSPSLRGFFLP</sequence>
<dbReference type="Proteomes" id="UP000248897">
    <property type="component" value="Chromosome 1"/>
</dbReference>
<protein>
    <submittedName>
        <fullName evidence="1">Uncharacterized protein</fullName>
    </submittedName>
</protein>
<dbReference type="AlphaFoldDB" id="A0A2X4TT54"/>
<accession>A0A2X4TT54</accession>
<evidence type="ECO:0000313" key="2">
    <source>
        <dbReference type="Proteomes" id="UP000248897"/>
    </source>
</evidence>
<dbReference type="EMBL" id="LS483469">
    <property type="protein sequence ID" value="SQI30597.1"/>
    <property type="molecule type" value="Genomic_DNA"/>
</dbReference>
<organism evidence="1 2">
    <name type="scientific">Serratia plymuthica</name>
    <dbReference type="NCBI Taxonomy" id="82996"/>
    <lineage>
        <taxon>Bacteria</taxon>
        <taxon>Pseudomonadati</taxon>
        <taxon>Pseudomonadota</taxon>
        <taxon>Gammaproteobacteria</taxon>
        <taxon>Enterobacterales</taxon>
        <taxon>Yersiniaceae</taxon>
        <taxon>Serratia</taxon>
    </lineage>
</organism>
<reference evidence="1 2" key="1">
    <citation type="submission" date="2018-06" db="EMBL/GenBank/DDBJ databases">
        <authorList>
            <consortium name="Pathogen Informatics"/>
            <person name="Doyle S."/>
        </authorList>
    </citation>
    <scope>NUCLEOTIDE SEQUENCE [LARGE SCALE GENOMIC DNA]</scope>
    <source>
        <strain evidence="1 2">NCTC12961</strain>
    </source>
</reference>
<gene>
    <name evidence="1" type="ORF">NCTC12961_00569</name>
</gene>
<evidence type="ECO:0000313" key="1">
    <source>
        <dbReference type="EMBL" id="SQI30597.1"/>
    </source>
</evidence>
<name>A0A2X4TT54_SERPL</name>
<proteinExistence type="predicted"/>